<feature type="compositionally biased region" description="Polar residues" evidence="1">
    <location>
        <begin position="42"/>
        <end position="52"/>
    </location>
</feature>
<feature type="compositionally biased region" description="Polar residues" evidence="1">
    <location>
        <begin position="70"/>
        <end position="85"/>
    </location>
</feature>
<feature type="region of interest" description="Disordered" evidence="1">
    <location>
        <begin position="1"/>
        <end position="144"/>
    </location>
</feature>
<dbReference type="EMBL" id="JANPWZ010000928">
    <property type="protein sequence ID" value="KAJ3570520.1"/>
    <property type="molecule type" value="Genomic_DNA"/>
</dbReference>
<organism evidence="2 3">
    <name type="scientific">Xylaria arbuscula</name>
    <dbReference type="NCBI Taxonomy" id="114810"/>
    <lineage>
        <taxon>Eukaryota</taxon>
        <taxon>Fungi</taxon>
        <taxon>Dikarya</taxon>
        <taxon>Ascomycota</taxon>
        <taxon>Pezizomycotina</taxon>
        <taxon>Sordariomycetes</taxon>
        <taxon>Xylariomycetidae</taxon>
        <taxon>Xylariales</taxon>
        <taxon>Xylariaceae</taxon>
        <taxon>Xylaria</taxon>
    </lineage>
</organism>
<accession>A0A9W8TM55</accession>
<protein>
    <submittedName>
        <fullName evidence="2">Uncharacterized protein</fullName>
    </submittedName>
</protein>
<dbReference type="AlphaFoldDB" id="A0A9W8TM55"/>
<keyword evidence="3" id="KW-1185">Reference proteome</keyword>
<feature type="compositionally biased region" description="Basic and acidic residues" evidence="1">
    <location>
        <begin position="233"/>
        <end position="245"/>
    </location>
</feature>
<feature type="compositionally biased region" description="Polar residues" evidence="1">
    <location>
        <begin position="288"/>
        <end position="314"/>
    </location>
</feature>
<sequence length="495" mass="53903">MMLAPVPHLLTADRDQVVQPNKTVLPPPVDASPLNLPRDNESNTPQESSSQGPLDITPSRPEPVHRLTEETMSSINSDDSISRTPRSALRRSSSGSAKDITSPRRVRFDVEGEEVLPTVSPPVSPRIDELLISPPDNPVSPIHESLNHIAAGGDASILGNSPPRPKKISSTERLKALARNSTEDTSKWTVVGDIHDDDEEEDGLVMLSSKKKSHASALEPVPTTALKNGISSDRVETEQSKDLTKNAHSNHPLIDDEMADDVLVMTPLSSFKDKKRFSPPKQQPQQKITTSPDMTPTSQSSLQNKTNSPKSALLSQPRGDENLEEEDMFDFDDESTSQSQPTRTTSKYIQEDEEEDIEVGIDRRDAAPTDSADEKPPITLYSTSPAIPIAKPASSTPESPPSSHPKLVSASVGSYKGKPFMIGVVRDEEILKKATELGNFSTFVGSVDGRSGVDASDSYRREAYSFTGTPRSLGEKLMEEAYAARRLAGNVRKQD</sequence>
<evidence type="ECO:0000313" key="3">
    <source>
        <dbReference type="Proteomes" id="UP001148614"/>
    </source>
</evidence>
<feature type="region of interest" description="Disordered" evidence="1">
    <location>
        <begin position="209"/>
        <end position="411"/>
    </location>
</feature>
<feature type="compositionally biased region" description="Low complexity" evidence="1">
    <location>
        <begin position="336"/>
        <end position="346"/>
    </location>
</feature>
<comment type="caution">
    <text evidence="2">The sequence shown here is derived from an EMBL/GenBank/DDBJ whole genome shotgun (WGS) entry which is preliminary data.</text>
</comment>
<evidence type="ECO:0000313" key="2">
    <source>
        <dbReference type="EMBL" id="KAJ3570520.1"/>
    </source>
</evidence>
<gene>
    <name evidence="2" type="ORF">NPX13_g5700</name>
</gene>
<evidence type="ECO:0000256" key="1">
    <source>
        <dbReference type="SAM" id="MobiDB-lite"/>
    </source>
</evidence>
<feature type="compositionally biased region" description="Low complexity" evidence="1">
    <location>
        <begin position="86"/>
        <end position="97"/>
    </location>
</feature>
<feature type="compositionally biased region" description="Basic and acidic residues" evidence="1">
    <location>
        <begin position="360"/>
        <end position="376"/>
    </location>
</feature>
<reference evidence="2" key="1">
    <citation type="submission" date="2022-07" db="EMBL/GenBank/DDBJ databases">
        <title>Genome Sequence of Xylaria arbuscula.</title>
        <authorList>
            <person name="Buettner E."/>
        </authorList>
    </citation>
    <scope>NUCLEOTIDE SEQUENCE</scope>
    <source>
        <strain evidence="2">VT107</strain>
    </source>
</reference>
<dbReference type="VEuPathDB" id="FungiDB:F4678DRAFT_173731"/>
<proteinExistence type="predicted"/>
<name>A0A9W8TM55_9PEZI</name>
<feature type="compositionally biased region" description="Acidic residues" evidence="1">
    <location>
        <begin position="322"/>
        <end position="335"/>
    </location>
</feature>
<dbReference type="Proteomes" id="UP001148614">
    <property type="component" value="Unassembled WGS sequence"/>
</dbReference>